<feature type="compositionally biased region" description="Acidic residues" evidence="4">
    <location>
        <begin position="100"/>
        <end position="128"/>
    </location>
</feature>
<gene>
    <name evidence="5" type="ORF">FA15DRAFT_598162</name>
</gene>
<feature type="compositionally biased region" description="Basic and acidic residues" evidence="4">
    <location>
        <begin position="143"/>
        <end position="153"/>
    </location>
</feature>
<feature type="compositionally biased region" description="Acidic residues" evidence="4">
    <location>
        <begin position="657"/>
        <end position="666"/>
    </location>
</feature>
<feature type="compositionally biased region" description="Basic and acidic residues" evidence="4">
    <location>
        <begin position="207"/>
        <end position="222"/>
    </location>
</feature>
<dbReference type="AlphaFoldDB" id="A0A5C3KZD7"/>
<evidence type="ECO:0000313" key="5">
    <source>
        <dbReference type="EMBL" id="TFK21288.1"/>
    </source>
</evidence>
<feature type="compositionally biased region" description="Basic and acidic residues" evidence="4">
    <location>
        <begin position="540"/>
        <end position="558"/>
    </location>
</feature>
<feature type="compositionally biased region" description="Basic and acidic residues" evidence="4">
    <location>
        <begin position="304"/>
        <end position="318"/>
    </location>
</feature>
<dbReference type="STRING" id="230819.A0A5C3KZD7"/>
<feature type="region of interest" description="Disordered" evidence="4">
    <location>
        <begin position="353"/>
        <end position="400"/>
    </location>
</feature>
<feature type="compositionally biased region" description="Low complexity" evidence="4">
    <location>
        <begin position="811"/>
        <end position="822"/>
    </location>
</feature>
<feature type="region of interest" description="Disordered" evidence="4">
    <location>
        <begin position="894"/>
        <end position="924"/>
    </location>
</feature>
<keyword evidence="2" id="KW-0597">Phosphoprotein</keyword>
<feature type="region of interest" description="Disordered" evidence="4">
    <location>
        <begin position="281"/>
        <end position="318"/>
    </location>
</feature>
<keyword evidence="3" id="KW-0539">Nucleus</keyword>
<feature type="compositionally biased region" description="Acidic residues" evidence="4">
    <location>
        <begin position="499"/>
        <end position="509"/>
    </location>
</feature>
<keyword evidence="6" id="KW-1185">Reference proteome</keyword>
<feature type="compositionally biased region" description="Basic and acidic residues" evidence="4">
    <location>
        <begin position="786"/>
        <end position="798"/>
    </location>
</feature>
<name>A0A5C3KZD7_COPMA</name>
<feature type="compositionally biased region" description="Basic and acidic residues" evidence="4">
    <location>
        <begin position="894"/>
        <end position="903"/>
    </location>
</feature>
<dbReference type="PANTHER" id="PTHR14150:SF12">
    <property type="entry name" value="U3 SMALL NUCLEOLAR RNA-ASSOCIATED PROTEIN 14 HOMOLOG A"/>
    <property type="match status" value="1"/>
</dbReference>
<feature type="compositionally biased region" description="Basic and acidic residues" evidence="4">
    <location>
        <begin position="760"/>
        <end position="777"/>
    </location>
</feature>
<reference evidence="5 6" key="1">
    <citation type="journal article" date="2019" name="Nat. Ecol. Evol.">
        <title>Megaphylogeny resolves global patterns of mushroom evolution.</title>
        <authorList>
            <person name="Varga T."/>
            <person name="Krizsan K."/>
            <person name="Foldi C."/>
            <person name="Dima B."/>
            <person name="Sanchez-Garcia M."/>
            <person name="Sanchez-Ramirez S."/>
            <person name="Szollosi G.J."/>
            <person name="Szarkandi J.G."/>
            <person name="Papp V."/>
            <person name="Albert L."/>
            <person name="Andreopoulos W."/>
            <person name="Angelini C."/>
            <person name="Antonin V."/>
            <person name="Barry K.W."/>
            <person name="Bougher N.L."/>
            <person name="Buchanan P."/>
            <person name="Buyck B."/>
            <person name="Bense V."/>
            <person name="Catcheside P."/>
            <person name="Chovatia M."/>
            <person name="Cooper J."/>
            <person name="Damon W."/>
            <person name="Desjardin D."/>
            <person name="Finy P."/>
            <person name="Geml J."/>
            <person name="Haridas S."/>
            <person name="Hughes K."/>
            <person name="Justo A."/>
            <person name="Karasinski D."/>
            <person name="Kautmanova I."/>
            <person name="Kiss B."/>
            <person name="Kocsube S."/>
            <person name="Kotiranta H."/>
            <person name="LaButti K.M."/>
            <person name="Lechner B.E."/>
            <person name="Liimatainen K."/>
            <person name="Lipzen A."/>
            <person name="Lukacs Z."/>
            <person name="Mihaltcheva S."/>
            <person name="Morgado L.N."/>
            <person name="Niskanen T."/>
            <person name="Noordeloos M.E."/>
            <person name="Ohm R.A."/>
            <person name="Ortiz-Santana B."/>
            <person name="Ovrebo C."/>
            <person name="Racz N."/>
            <person name="Riley R."/>
            <person name="Savchenko A."/>
            <person name="Shiryaev A."/>
            <person name="Soop K."/>
            <person name="Spirin V."/>
            <person name="Szebenyi C."/>
            <person name="Tomsovsky M."/>
            <person name="Tulloss R.E."/>
            <person name="Uehling J."/>
            <person name="Grigoriev I.V."/>
            <person name="Vagvolgyi C."/>
            <person name="Papp T."/>
            <person name="Martin F.M."/>
            <person name="Miettinen O."/>
            <person name="Hibbett D.S."/>
            <person name="Nagy L.G."/>
        </authorList>
    </citation>
    <scope>NUCLEOTIDE SEQUENCE [LARGE SCALE GENOMIC DNA]</scope>
    <source>
        <strain evidence="5 6">CBS 121175</strain>
    </source>
</reference>
<dbReference type="InterPro" id="IPR006709">
    <property type="entry name" value="SSU_processome_Utp14"/>
</dbReference>
<evidence type="ECO:0000256" key="2">
    <source>
        <dbReference type="ARBA" id="ARBA00022553"/>
    </source>
</evidence>
<proteinExistence type="predicted"/>
<organism evidence="5 6">
    <name type="scientific">Coprinopsis marcescibilis</name>
    <name type="common">Agaric fungus</name>
    <name type="synonym">Psathyrella marcescibilis</name>
    <dbReference type="NCBI Taxonomy" id="230819"/>
    <lineage>
        <taxon>Eukaryota</taxon>
        <taxon>Fungi</taxon>
        <taxon>Dikarya</taxon>
        <taxon>Basidiomycota</taxon>
        <taxon>Agaricomycotina</taxon>
        <taxon>Agaricomycetes</taxon>
        <taxon>Agaricomycetidae</taxon>
        <taxon>Agaricales</taxon>
        <taxon>Agaricineae</taxon>
        <taxon>Psathyrellaceae</taxon>
        <taxon>Coprinopsis</taxon>
    </lineage>
</organism>
<dbReference type="OrthoDB" id="277439at2759"/>
<feature type="region of interest" description="Disordered" evidence="4">
    <location>
        <begin position="1"/>
        <end position="67"/>
    </location>
</feature>
<dbReference type="EMBL" id="ML210273">
    <property type="protein sequence ID" value="TFK21288.1"/>
    <property type="molecule type" value="Genomic_DNA"/>
</dbReference>
<feature type="compositionally biased region" description="Polar residues" evidence="4">
    <location>
        <begin position="711"/>
        <end position="722"/>
    </location>
</feature>
<evidence type="ECO:0000256" key="3">
    <source>
        <dbReference type="ARBA" id="ARBA00023242"/>
    </source>
</evidence>
<evidence type="ECO:0000256" key="1">
    <source>
        <dbReference type="ARBA" id="ARBA00004604"/>
    </source>
</evidence>
<sequence>MANAKPRQTGFPKKKSGQNGGKRTLLNTKANAAAAGYAKRHSAKDKKRQGTSDIYEYAPEKSRRSKVTLDLTREEALEFGTLDELDDDQRELLKARLIGENDDDEKVDSDDDEEVDSDAAFEDSDEERFAEFFPNKKKKASSKAKDRSVRFADVDLNEDEEPEAAKEDGTADEDDDEEEEGDADEFLDLLDVLDGKGEIYNPSDDESAPKETARAGKPKSDQDSDVEVDSEAEESGEEVDDEESGEDDEDDETAMQITASDDEIDVEDSNLDRLQSFIEGLETTAQKRKAVDDGQPTQKRKRRTIQEKNETGAEDEFRVDASGSRLNLDDFLAPLASQSSALMSLKRTAKVLGSSSKTKTLAAPLPQRAQEKLDREAAYEKTKEEAEHLSFPLQSEKPGRVSNMELNAKFKPTTQLESAVDRLLKSAKVREEDLHETEEGMLKANNLSVEEIAERRAELRKMRELMYRAEIKAKRVKKIKSKTYRKLRRKEKERMAEKIDDEEDSDDEEAQMKKEVERARERATLRHKHTGKWAKQMRSKHVDEDQMKEIEDMLDKGEKLRRKVQGMGSDESGDEESSDDDDDLSPEEALAKFKADTFDELQKLKDSGEAESGATGKKGNSIFEMKFMKDAMARQNASANREVDDFAQVLAGHMNVDGDETDDGANEEQGPSNGVVVKRVGGRTVYRPGSLAADNNTHPTLQTQPLPPPSDTSSVTLRSTDLFSPAPNSPLIPTHVAASATVNPWLAHGEAAESLKVGRKKNEVVVSKDSKAADKSKNKLRKNARKHEEEKQLEKDDAILEISADNVLQLSTESSTSKASSSQKKDTGVVSADNDDDSDSNSEADAQEQGLLRKMKGKGKAAAQTAFQQRDLVALAFAGDNVVRQFEETKRREIESDAPKEIDTTIPGWGSWGGSGMKRKPPKPERIKKIAGVDPTTRADYNKKHIIISEKRDKKASKYLVKDLPYPYTSQAQFERAMDRPLGPQWNTRVAFQRATLPRVVKKPGVVIAALEKQTT</sequence>
<dbReference type="PANTHER" id="PTHR14150">
    <property type="entry name" value="U3 SMALL NUCLEOLAR RNA-ASSOCIATED PROTEIN 14"/>
    <property type="match status" value="1"/>
</dbReference>
<comment type="subcellular location">
    <subcellularLocation>
        <location evidence="1">Nucleus</location>
        <location evidence="1">Nucleolus</location>
    </subcellularLocation>
</comment>
<evidence type="ECO:0000256" key="4">
    <source>
        <dbReference type="SAM" id="MobiDB-lite"/>
    </source>
</evidence>
<feature type="region of interest" description="Disordered" evidence="4">
    <location>
        <begin position="486"/>
        <end position="590"/>
    </location>
</feature>
<feature type="compositionally biased region" description="Basic residues" evidence="4">
    <location>
        <begin position="38"/>
        <end position="49"/>
    </location>
</feature>
<feature type="compositionally biased region" description="Basic and acidic residues" evidence="4">
    <location>
        <begin position="510"/>
        <end position="524"/>
    </location>
</feature>
<feature type="region of interest" description="Disordered" evidence="4">
    <location>
        <begin position="96"/>
        <end position="268"/>
    </location>
</feature>
<feature type="region of interest" description="Disordered" evidence="4">
    <location>
        <begin position="811"/>
        <end position="865"/>
    </location>
</feature>
<feature type="compositionally biased region" description="Basic residues" evidence="4">
    <location>
        <begin position="525"/>
        <end position="539"/>
    </location>
</feature>
<feature type="compositionally biased region" description="Low complexity" evidence="4">
    <location>
        <begin position="674"/>
        <end position="687"/>
    </location>
</feature>
<protein>
    <submittedName>
        <fullName evidence="5">Utp14-domain-containing protein</fullName>
    </submittedName>
</protein>
<dbReference type="GO" id="GO:0006364">
    <property type="term" value="P:rRNA processing"/>
    <property type="evidence" value="ECO:0007669"/>
    <property type="project" value="InterPro"/>
</dbReference>
<accession>A0A5C3KZD7</accession>
<dbReference type="GO" id="GO:0032040">
    <property type="term" value="C:small-subunit processome"/>
    <property type="evidence" value="ECO:0007669"/>
    <property type="project" value="InterPro"/>
</dbReference>
<feature type="compositionally biased region" description="Acidic residues" evidence="4">
    <location>
        <begin position="571"/>
        <end position="586"/>
    </location>
</feature>
<feature type="compositionally biased region" description="Acidic residues" evidence="4">
    <location>
        <begin position="223"/>
        <end position="253"/>
    </location>
</feature>
<dbReference type="Pfam" id="PF04615">
    <property type="entry name" value="Utp14"/>
    <property type="match status" value="1"/>
</dbReference>
<feature type="compositionally biased region" description="Acidic residues" evidence="4">
    <location>
        <begin position="833"/>
        <end position="846"/>
    </location>
</feature>
<evidence type="ECO:0000313" key="6">
    <source>
        <dbReference type="Proteomes" id="UP000307440"/>
    </source>
</evidence>
<feature type="region of interest" description="Disordered" evidence="4">
    <location>
        <begin position="751"/>
        <end position="798"/>
    </location>
</feature>
<dbReference type="Proteomes" id="UP000307440">
    <property type="component" value="Unassembled WGS sequence"/>
</dbReference>
<feature type="compositionally biased region" description="Acidic residues" evidence="4">
    <location>
        <begin position="170"/>
        <end position="188"/>
    </location>
</feature>
<feature type="compositionally biased region" description="Basic and acidic residues" evidence="4">
    <location>
        <begin position="369"/>
        <end position="388"/>
    </location>
</feature>
<feature type="region of interest" description="Disordered" evidence="4">
    <location>
        <begin position="655"/>
        <end position="728"/>
    </location>
</feature>